<dbReference type="PROSITE" id="PS51233">
    <property type="entry name" value="VWFD"/>
    <property type="match status" value="1"/>
</dbReference>
<proteinExistence type="predicted"/>
<sequence length="897" mass="99295">MTALLCLEIVSKQPASVCPHLTGGCLTAPCRIMPGDMDILFILFFAGFLRQMTTDPPTVTLAPTVVAERELSLDGTTLEPVMKCTFPEPAAPSVLRYNIQWSINNANLANASFTLIDYGNLGKNAALRPDHWTRTYRLNMNVFCTVSAQYTNSAPGSTFTSPTFFAGLQINQTWVNVDEGQTVAIEVKSTLPTACSASLSASERESNCKGTLHIRTEEYWPWCWNGVKYLSAAFPDNGCRLQFSYNYWYEPVQLNITGYMDGMRNWWYKYTRVKLEPGLDSNHLAWKSMQFDDTVSVYVYDKDTSGGGICSSYNDPHMQTFDGRYWENQRVGEFVMYRHKTKPLSVHALFSACVPGYATCNCGVAIKSGESLYVVRTCTTLSASRTNLLSYPFELMDGCDPDAIAVQKTGSRYRVTLPNGLEVTFAISSWQNWISYVQIVAPTADFDQTEGLCGSFNGDSSDDFIPKGQQSPVADEKTFALTWRVRKGSSDSLFINKPTLSNYSPPSVTSTAPSTYYCTCSSYLSVARNPNYPHCKLESPTEPCSDTQSQVVNVCNQSRRRRSTFGSDDVIDSPSFSYDADYEQELLVADWRNGWNETAATDFCTNAFSGDPAVAVCVEKLQGDTDFLKATLDTLKKKCVTTASRDESFQQTNNTSSGYSMVVNLKKWTFYKTCSCNDGYIGEDCSQSLQTPPDQISVPSYGLCDQRYRPCQTQNIIGVFHKQPVALAEHFKATENGKEYTNFSVMANVTYRQMNLITVTIPTVPSSSRKRRSTDGSIDGWDISFSYDNSTFSNATSIVVYNGATESCDYTTYTCTKLAVAPETEESSSTAAIAGAVVGVVAVAVIVGMVVYIKVIKKKRPQSAKVSNQDREMLTRGAEDGGSPRPPSVNNWVSTRK</sequence>
<keyword evidence="4" id="KW-0472">Membrane</keyword>
<keyword evidence="2" id="KW-1015">Disulfide bond</keyword>
<dbReference type="PANTHER" id="PTHR14949">
    <property type="entry name" value="EGF-LIKE-DOMAIN, MULTIPLE 7, 8"/>
    <property type="match status" value="1"/>
</dbReference>
<dbReference type="HOGENOM" id="CLU_322678_0_0_1"/>
<feature type="transmembrane region" description="Helical" evidence="4">
    <location>
        <begin position="831"/>
        <end position="853"/>
    </location>
</feature>
<accession>K1PUA1</accession>
<reference evidence="5" key="1">
    <citation type="journal article" date="2012" name="Nature">
        <title>The oyster genome reveals stress adaptation and complexity of shell formation.</title>
        <authorList>
            <person name="Zhang G."/>
            <person name="Fang X."/>
            <person name="Guo X."/>
            <person name="Li L."/>
            <person name="Luo R."/>
            <person name="Xu F."/>
            <person name="Yang P."/>
            <person name="Zhang L."/>
            <person name="Wang X."/>
            <person name="Qi H."/>
            <person name="Xiong Z."/>
            <person name="Que H."/>
            <person name="Xie Y."/>
            <person name="Holland P.W."/>
            <person name="Paps J."/>
            <person name="Zhu Y."/>
            <person name="Wu F."/>
            <person name="Chen Y."/>
            <person name="Wang J."/>
            <person name="Peng C."/>
            <person name="Meng J."/>
            <person name="Yang L."/>
            <person name="Liu J."/>
            <person name="Wen B."/>
            <person name="Zhang N."/>
            <person name="Huang Z."/>
            <person name="Zhu Q."/>
            <person name="Feng Y."/>
            <person name="Mount A."/>
            <person name="Hedgecock D."/>
            <person name="Xu Z."/>
            <person name="Liu Y."/>
            <person name="Domazet-Loso T."/>
            <person name="Du Y."/>
            <person name="Sun X."/>
            <person name="Zhang S."/>
            <person name="Liu B."/>
            <person name="Cheng P."/>
            <person name="Jiang X."/>
            <person name="Li J."/>
            <person name="Fan D."/>
            <person name="Wang W."/>
            <person name="Fu W."/>
            <person name="Wang T."/>
            <person name="Wang B."/>
            <person name="Zhang J."/>
            <person name="Peng Z."/>
            <person name="Li Y."/>
            <person name="Li N."/>
            <person name="Wang J."/>
            <person name="Chen M."/>
            <person name="He Y."/>
            <person name="Tan F."/>
            <person name="Song X."/>
            <person name="Zheng Q."/>
            <person name="Huang R."/>
            <person name="Yang H."/>
            <person name="Du X."/>
            <person name="Chen L."/>
            <person name="Yang M."/>
            <person name="Gaffney P.M."/>
            <person name="Wang S."/>
            <person name="Luo L."/>
            <person name="She Z."/>
            <person name="Ming Y."/>
            <person name="Huang W."/>
            <person name="Zhang S."/>
            <person name="Huang B."/>
            <person name="Zhang Y."/>
            <person name="Qu T."/>
            <person name="Ni P."/>
            <person name="Miao G."/>
            <person name="Wang J."/>
            <person name="Wang Q."/>
            <person name="Steinberg C.E."/>
            <person name="Wang H."/>
            <person name="Li N."/>
            <person name="Qian L."/>
            <person name="Zhang G."/>
            <person name="Li Y."/>
            <person name="Yang H."/>
            <person name="Liu X."/>
            <person name="Wang J."/>
            <person name="Yin Y."/>
            <person name="Wang J."/>
        </authorList>
    </citation>
    <scope>NUCLEOTIDE SEQUENCE [LARGE SCALE GENOMIC DNA]</scope>
    <source>
        <strain evidence="5">05x7-T-G4-1.051#20</strain>
    </source>
</reference>
<keyword evidence="4" id="KW-1133">Transmembrane helix</keyword>
<protein>
    <submittedName>
        <fullName evidence="5">von Willebrand factor D and EGF domain-containing protein</fullName>
    </submittedName>
</protein>
<gene>
    <name evidence="5" type="ORF">CGI_10002069</name>
</gene>
<dbReference type="AlphaFoldDB" id="K1PUA1"/>
<feature type="region of interest" description="Disordered" evidence="3">
    <location>
        <begin position="860"/>
        <end position="897"/>
    </location>
</feature>
<evidence type="ECO:0000256" key="3">
    <source>
        <dbReference type="SAM" id="MobiDB-lite"/>
    </source>
</evidence>
<feature type="compositionally biased region" description="Basic and acidic residues" evidence="3">
    <location>
        <begin position="868"/>
        <end position="879"/>
    </location>
</feature>
<dbReference type="GO" id="GO:0005576">
    <property type="term" value="C:extracellular region"/>
    <property type="evidence" value="ECO:0007669"/>
    <property type="project" value="TreeGrafter"/>
</dbReference>
<keyword evidence="1" id="KW-0732">Signal</keyword>
<dbReference type="InterPro" id="IPR050969">
    <property type="entry name" value="Dev_Signal_Modulators"/>
</dbReference>
<keyword evidence="4" id="KW-0812">Transmembrane</keyword>
<dbReference type="InterPro" id="IPR001846">
    <property type="entry name" value="VWF_type-D"/>
</dbReference>
<dbReference type="GO" id="GO:0005102">
    <property type="term" value="F:signaling receptor binding"/>
    <property type="evidence" value="ECO:0007669"/>
    <property type="project" value="TreeGrafter"/>
</dbReference>
<name>K1PUA1_MAGGI</name>
<evidence type="ECO:0000256" key="1">
    <source>
        <dbReference type="ARBA" id="ARBA00022729"/>
    </source>
</evidence>
<evidence type="ECO:0000256" key="4">
    <source>
        <dbReference type="SAM" id="Phobius"/>
    </source>
</evidence>
<evidence type="ECO:0000256" key="2">
    <source>
        <dbReference type="ARBA" id="ARBA00023157"/>
    </source>
</evidence>
<feature type="compositionally biased region" description="Polar residues" evidence="3">
    <location>
        <begin position="888"/>
        <end position="897"/>
    </location>
</feature>
<dbReference type="Pfam" id="PF00094">
    <property type="entry name" value="VWD"/>
    <property type="match status" value="1"/>
</dbReference>
<dbReference type="GO" id="GO:0009986">
    <property type="term" value="C:cell surface"/>
    <property type="evidence" value="ECO:0007669"/>
    <property type="project" value="TreeGrafter"/>
</dbReference>
<evidence type="ECO:0000313" key="5">
    <source>
        <dbReference type="EMBL" id="EKC22484.1"/>
    </source>
</evidence>
<organism evidence="5">
    <name type="scientific">Magallana gigas</name>
    <name type="common">Pacific oyster</name>
    <name type="synonym">Crassostrea gigas</name>
    <dbReference type="NCBI Taxonomy" id="29159"/>
    <lineage>
        <taxon>Eukaryota</taxon>
        <taxon>Metazoa</taxon>
        <taxon>Spiralia</taxon>
        <taxon>Lophotrochozoa</taxon>
        <taxon>Mollusca</taxon>
        <taxon>Bivalvia</taxon>
        <taxon>Autobranchia</taxon>
        <taxon>Pteriomorphia</taxon>
        <taxon>Ostreida</taxon>
        <taxon>Ostreoidea</taxon>
        <taxon>Ostreidae</taxon>
        <taxon>Magallana</taxon>
    </lineage>
</organism>
<dbReference type="SMART" id="SM00216">
    <property type="entry name" value="VWD"/>
    <property type="match status" value="1"/>
</dbReference>
<dbReference type="PANTHER" id="PTHR14949:SF54">
    <property type="entry name" value="VWFD DOMAIN-CONTAINING PROTEIN"/>
    <property type="match status" value="1"/>
</dbReference>
<dbReference type="InParanoid" id="K1PUA1"/>
<dbReference type="EMBL" id="JH818176">
    <property type="protein sequence ID" value="EKC22484.1"/>
    <property type="molecule type" value="Genomic_DNA"/>
</dbReference>